<dbReference type="Proteomes" id="UP000323930">
    <property type="component" value="Unassembled WGS sequence"/>
</dbReference>
<evidence type="ECO:0000313" key="3">
    <source>
        <dbReference type="EMBL" id="TYA74494.1"/>
    </source>
</evidence>
<keyword evidence="1" id="KW-0812">Transmembrane</keyword>
<gene>
    <name evidence="3" type="ORF">FUA24_14315</name>
</gene>
<dbReference type="SUPFAM" id="SSF48452">
    <property type="entry name" value="TPR-like"/>
    <property type="match status" value="1"/>
</dbReference>
<reference evidence="3 4" key="1">
    <citation type="submission" date="2019-08" db="EMBL/GenBank/DDBJ databases">
        <title>Seonamhaeicola sediminis sp. nov., isolated from marine sediment.</title>
        <authorList>
            <person name="Cao W.R."/>
        </authorList>
    </citation>
    <scope>NUCLEOTIDE SEQUENCE [LARGE SCALE GENOMIC DNA]</scope>
    <source>
        <strain evidence="3 4">B011</strain>
    </source>
</reference>
<keyword evidence="1" id="KW-1133">Transmembrane helix</keyword>
<comment type="caution">
    <text evidence="3">The sequence shown here is derived from an EMBL/GenBank/DDBJ whole genome shotgun (WGS) entry which is preliminary data.</text>
</comment>
<sequence length="856" mass="98662">MKKLLFFFILIHGLCFSQDLEESIYVAAETFIANPNSANFILLSQQEWKFKTLAKTKSDQLALVFLQSHKGHYLLNNSKLKEAISTFEDAITRFDKHKLSKISDFDIIETCLIPLGNLYTKTNDYTNAENTIKRYSYLAKTQGKTQHEISGAINLAKLYYAIDRHETAIKLASEFINHPKLSTSQKQKLTGIKTESQIALANTLPSNNTLVSAPLEQTYKAALKIRDFPKALDLFQQYKDEQLTTKELYQRDLAQLYIEEAQVYYLNTNNNKALEALQNALKILIPNGKFKNLPSESLLYPENKFIDIFDLYSEIETNPETALKSYDLSFYVSDLLKKNWTTQETKILNQYKYRTRSEKCIDLLSLEYKKTKDQTLLVKALEYSESTKVFTLKEMFQKKQRLEKHPKDSLLIKEFNLLKKQEQVTNKLVIEHLEQNRASEITKLSKELSNISLELKSLETLISDKYSSLNNLISLEAIQQKLKQNNATLIEYFYGKHTIYQFIISNSRIELKEIETKKAENQITEYISLFNSPSGINNNIISYATKAHKLYKLLNIDAVSSTPNVIIIPDGWLNFVPFETLLSAETKTTSFAKMPFVINTQNICYNSSTYFYTLKNTPKNNNEVLGFFPVFNNSDKTLTYSVNESESIKDEMDSELFLNNHATKTNFLKKVSDYGILHLSTHASSGNFIKPSNIDFYDETLYLNELYSLKLNTNLVVLSACETGIGELKKAEGAMSISRGFQYAGVKNLLFSLWQINDLSTSQIMQSFYKNYSKSKSAFFANHQSKVDYLENKNISNTKKSPYYWGAFVYYGDISEPSSNLVFLYTIIITFIVFIILFLRNKVNSPKWIKHFKSFF</sequence>
<dbReference type="Gene3D" id="1.25.40.10">
    <property type="entry name" value="Tetratricopeptide repeat domain"/>
    <property type="match status" value="1"/>
</dbReference>
<proteinExistence type="predicted"/>
<keyword evidence="1" id="KW-0472">Membrane</keyword>
<organism evidence="3 4">
    <name type="scientific">Seonamhaeicola marinus</name>
    <dbReference type="NCBI Taxonomy" id="1912246"/>
    <lineage>
        <taxon>Bacteria</taxon>
        <taxon>Pseudomonadati</taxon>
        <taxon>Bacteroidota</taxon>
        <taxon>Flavobacteriia</taxon>
        <taxon>Flavobacteriales</taxon>
        <taxon>Flavobacteriaceae</taxon>
    </lineage>
</organism>
<evidence type="ECO:0000259" key="2">
    <source>
        <dbReference type="Pfam" id="PF12770"/>
    </source>
</evidence>
<dbReference type="EMBL" id="VSDQ01000679">
    <property type="protein sequence ID" value="TYA74494.1"/>
    <property type="molecule type" value="Genomic_DNA"/>
</dbReference>
<evidence type="ECO:0000256" key="1">
    <source>
        <dbReference type="SAM" id="Phobius"/>
    </source>
</evidence>
<feature type="transmembrane region" description="Helical" evidence="1">
    <location>
        <begin position="821"/>
        <end position="839"/>
    </location>
</feature>
<name>A0A5D0HT25_9FLAO</name>
<feature type="domain" description="CHAT" evidence="2">
    <location>
        <begin position="549"/>
        <end position="813"/>
    </location>
</feature>
<dbReference type="Pfam" id="PF12770">
    <property type="entry name" value="CHAT"/>
    <property type="match status" value="1"/>
</dbReference>
<dbReference type="InterPro" id="IPR024983">
    <property type="entry name" value="CHAT_dom"/>
</dbReference>
<dbReference type="RefSeq" id="WP_148543484.1">
    <property type="nucleotide sequence ID" value="NZ_VSDQ01000679.1"/>
</dbReference>
<keyword evidence="4" id="KW-1185">Reference proteome</keyword>
<dbReference type="OrthoDB" id="9771112at2"/>
<dbReference type="AlphaFoldDB" id="A0A5D0HT25"/>
<dbReference type="PANTHER" id="PTHR10098">
    <property type="entry name" value="RAPSYN-RELATED"/>
    <property type="match status" value="1"/>
</dbReference>
<dbReference type="InterPro" id="IPR011990">
    <property type="entry name" value="TPR-like_helical_dom_sf"/>
</dbReference>
<accession>A0A5D0HT25</accession>
<evidence type="ECO:0000313" key="4">
    <source>
        <dbReference type="Proteomes" id="UP000323930"/>
    </source>
</evidence>
<protein>
    <submittedName>
        <fullName evidence="3">CHAT domain-containing protein</fullName>
    </submittedName>
</protein>